<dbReference type="AlphaFoldDB" id="A0A2W4RE59"/>
<accession>A0A2W4RE59</accession>
<comment type="caution">
    <text evidence="2">The sequence shown here is derived from an EMBL/GenBank/DDBJ whole genome shotgun (WGS) entry which is preliminary data.</text>
</comment>
<feature type="transmembrane region" description="Helical" evidence="1">
    <location>
        <begin position="67"/>
        <end position="90"/>
    </location>
</feature>
<keyword evidence="1" id="KW-1133">Transmembrane helix</keyword>
<gene>
    <name evidence="2" type="ORF">DM484_08825</name>
</gene>
<dbReference type="Pfam" id="PF14023">
    <property type="entry name" value="Bestrophin-like"/>
    <property type="match status" value="1"/>
</dbReference>
<keyword evidence="1" id="KW-0472">Membrane</keyword>
<keyword evidence="1" id="KW-0812">Transmembrane</keyword>
<organism evidence="2 3">
    <name type="scientific">Candidatus Methylumidiphilus alinenensis</name>
    <dbReference type="NCBI Taxonomy" id="2202197"/>
    <lineage>
        <taxon>Bacteria</taxon>
        <taxon>Pseudomonadati</taxon>
        <taxon>Pseudomonadota</taxon>
        <taxon>Gammaproteobacteria</taxon>
        <taxon>Methylococcales</taxon>
        <taxon>Candidatus Methylumidiphilus</taxon>
    </lineage>
</organism>
<dbReference type="Proteomes" id="UP000249396">
    <property type="component" value="Unassembled WGS sequence"/>
</dbReference>
<proteinExistence type="predicted"/>
<reference evidence="2 3" key="1">
    <citation type="journal article" date="2018" name="Aquat. Microb. Ecol.">
        <title>Gammaproteobacterial methanotrophs dominate.</title>
        <authorList>
            <person name="Rissanen A.J."/>
            <person name="Saarenheimo J."/>
            <person name="Tiirola M."/>
            <person name="Peura S."/>
            <person name="Aalto S.L."/>
            <person name="Karvinen A."/>
            <person name="Nykanen H."/>
        </authorList>
    </citation>
    <scope>NUCLEOTIDE SEQUENCE [LARGE SCALE GENOMIC DNA]</scope>
    <source>
        <strain evidence="2">AMbin10</strain>
    </source>
</reference>
<sequence>MAVNNLLIIALIPAVGGFFKQSIVGMSIPFAGTVRVGFGHECLFPIILQESISIWENRRERTDQAEYGIPGIEWVVLLTGAIITIIFTYFFTTSLFKTQLFMTGLITLIISINLV</sequence>
<name>A0A2W4RE59_9GAMM</name>
<protein>
    <submittedName>
        <fullName evidence="2">Uncharacterized protein</fullName>
    </submittedName>
</protein>
<dbReference type="EMBL" id="QJPH01000275">
    <property type="protein sequence ID" value="PZN81126.1"/>
    <property type="molecule type" value="Genomic_DNA"/>
</dbReference>
<evidence type="ECO:0000256" key="1">
    <source>
        <dbReference type="SAM" id="Phobius"/>
    </source>
</evidence>
<evidence type="ECO:0000313" key="2">
    <source>
        <dbReference type="EMBL" id="PZN81126.1"/>
    </source>
</evidence>
<evidence type="ECO:0000313" key="3">
    <source>
        <dbReference type="Proteomes" id="UP000249396"/>
    </source>
</evidence>
<dbReference type="InterPro" id="IPR025333">
    <property type="entry name" value="DUF4239"/>
</dbReference>